<keyword evidence="3" id="KW-1185">Reference proteome</keyword>
<dbReference type="EMBL" id="AJAQ01000015">
    <property type="protein sequence ID" value="EOH94509.1"/>
    <property type="molecule type" value="Genomic_DNA"/>
</dbReference>
<gene>
    <name evidence="2" type="ORF">UAU_02244</name>
</gene>
<feature type="transmembrane region" description="Helical" evidence="1">
    <location>
        <begin position="88"/>
        <end position="106"/>
    </location>
</feature>
<reference evidence="2 3" key="1">
    <citation type="submission" date="2013-02" db="EMBL/GenBank/DDBJ databases">
        <title>The Genome Sequence of Enterococcus pallens BAA-351.</title>
        <authorList>
            <consortium name="The Broad Institute Genome Sequencing Platform"/>
            <consortium name="The Broad Institute Genome Sequencing Center for Infectious Disease"/>
            <person name="Earl A.M."/>
            <person name="Gilmore M.S."/>
            <person name="Lebreton F."/>
            <person name="Walker B."/>
            <person name="Young S.K."/>
            <person name="Zeng Q."/>
            <person name="Gargeya S."/>
            <person name="Fitzgerald M."/>
            <person name="Haas B."/>
            <person name="Abouelleil A."/>
            <person name="Alvarado L."/>
            <person name="Arachchi H.M."/>
            <person name="Berlin A.M."/>
            <person name="Chapman S.B."/>
            <person name="Dewar J."/>
            <person name="Goldberg J."/>
            <person name="Griggs A."/>
            <person name="Gujja S."/>
            <person name="Hansen M."/>
            <person name="Howarth C."/>
            <person name="Imamovic A."/>
            <person name="Larimer J."/>
            <person name="McCowan C."/>
            <person name="Murphy C."/>
            <person name="Neiman D."/>
            <person name="Pearson M."/>
            <person name="Priest M."/>
            <person name="Roberts A."/>
            <person name="Saif S."/>
            <person name="Shea T."/>
            <person name="Sisk P."/>
            <person name="Sykes S."/>
            <person name="Wortman J."/>
            <person name="Nusbaum C."/>
            <person name="Birren B."/>
        </authorList>
    </citation>
    <scope>NUCLEOTIDE SEQUENCE [LARGE SCALE GENOMIC DNA]</scope>
    <source>
        <strain evidence="2 3">ATCC BAA-351</strain>
    </source>
</reference>
<dbReference type="OrthoDB" id="9952220at2"/>
<dbReference type="AlphaFoldDB" id="R2T2P9"/>
<evidence type="ECO:0000313" key="3">
    <source>
        <dbReference type="Proteomes" id="UP000013782"/>
    </source>
</evidence>
<keyword evidence="1" id="KW-1133">Transmembrane helix</keyword>
<organism evidence="2 3">
    <name type="scientific">Enterococcus pallens ATCC BAA-351</name>
    <dbReference type="NCBI Taxonomy" id="1158607"/>
    <lineage>
        <taxon>Bacteria</taxon>
        <taxon>Bacillati</taxon>
        <taxon>Bacillota</taxon>
        <taxon>Bacilli</taxon>
        <taxon>Lactobacillales</taxon>
        <taxon>Enterococcaceae</taxon>
        <taxon>Enterococcus</taxon>
    </lineage>
</organism>
<evidence type="ECO:0008006" key="4">
    <source>
        <dbReference type="Google" id="ProtNLM"/>
    </source>
</evidence>
<keyword evidence="1" id="KW-0472">Membrane</keyword>
<comment type="caution">
    <text evidence="2">The sequence shown here is derived from an EMBL/GenBank/DDBJ whole genome shotgun (WGS) entry which is preliminary data.</text>
</comment>
<keyword evidence="1" id="KW-0812">Transmembrane</keyword>
<feature type="transmembrane region" description="Helical" evidence="1">
    <location>
        <begin position="6"/>
        <end position="25"/>
    </location>
</feature>
<evidence type="ECO:0000256" key="1">
    <source>
        <dbReference type="SAM" id="Phobius"/>
    </source>
</evidence>
<evidence type="ECO:0000313" key="2">
    <source>
        <dbReference type="EMBL" id="EOH94509.1"/>
    </source>
</evidence>
<feature type="transmembrane region" description="Helical" evidence="1">
    <location>
        <begin position="61"/>
        <end position="82"/>
    </location>
</feature>
<sequence length="124" mass="14276">MMDWILLFVTSVFWWVIFPFTFDIAKSNNRYRCNSVLGFRSTLAVGSWKRWKLAQIRAKKFSFIAGIIQFVIAVPILASNRISEETGAIMIAGLLFLLLAAQFIYVQHYLKKACYSNQNTLNKA</sequence>
<protein>
    <recommendedName>
        <fullName evidence="4">SdpI/YhfL family protein</fullName>
    </recommendedName>
</protein>
<accession>R2T2P9</accession>
<dbReference type="PATRIC" id="fig|1158607.3.peg.2216"/>
<dbReference type="RefSeq" id="WP_010757235.1">
    <property type="nucleotide sequence ID" value="NZ_ASWD01000001.1"/>
</dbReference>
<dbReference type="HOGENOM" id="CLU_2000400_0_0_9"/>
<proteinExistence type="predicted"/>
<dbReference type="Proteomes" id="UP000013782">
    <property type="component" value="Unassembled WGS sequence"/>
</dbReference>
<name>R2T2P9_9ENTE</name>